<protein>
    <submittedName>
        <fullName evidence="2">Uncharacterized protein</fullName>
    </submittedName>
</protein>
<comment type="caution">
    <text evidence="2">The sequence shown here is derived from an EMBL/GenBank/DDBJ whole genome shotgun (WGS) entry which is preliminary data.</text>
</comment>
<sequence length="149" mass="17472">MKRLWLIPICCAFLFSTVLYAIPEEPKGWELPKELQPSEELIQKYFKGIDTAHDLISVGKPTINQKHHVGTVSFAERWEVEEYLHHERLMINTKAMQIFCLCRGEHNGTRLQTINIKNDDGEWTQVYNKNPHRIKQKKREIPPSPPRLA</sequence>
<dbReference type="AlphaFoldDB" id="A0A0F9RGN1"/>
<gene>
    <name evidence="2" type="ORF">LCGC14_0896810</name>
</gene>
<evidence type="ECO:0000313" key="2">
    <source>
        <dbReference type="EMBL" id="KKN24236.1"/>
    </source>
</evidence>
<name>A0A0F9RGN1_9ZZZZ</name>
<dbReference type="EMBL" id="LAZR01002898">
    <property type="protein sequence ID" value="KKN24236.1"/>
    <property type="molecule type" value="Genomic_DNA"/>
</dbReference>
<accession>A0A0F9RGN1</accession>
<organism evidence="2">
    <name type="scientific">marine sediment metagenome</name>
    <dbReference type="NCBI Taxonomy" id="412755"/>
    <lineage>
        <taxon>unclassified sequences</taxon>
        <taxon>metagenomes</taxon>
        <taxon>ecological metagenomes</taxon>
    </lineage>
</organism>
<feature type="region of interest" description="Disordered" evidence="1">
    <location>
        <begin position="130"/>
        <end position="149"/>
    </location>
</feature>
<evidence type="ECO:0000256" key="1">
    <source>
        <dbReference type="SAM" id="MobiDB-lite"/>
    </source>
</evidence>
<proteinExistence type="predicted"/>
<reference evidence="2" key="1">
    <citation type="journal article" date="2015" name="Nature">
        <title>Complex archaea that bridge the gap between prokaryotes and eukaryotes.</title>
        <authorList>
            <person name="Spang A."/>
            <person name="Saw J.H."/>
            <person name="Jorgensen S.L."/>
            <person name="Zaremba-Niedzwiedzka K."/>
            <person name="Martijn J."/>
            <person name="Lind A.E."/>
            <person name="van Eijk R."/>
            <person name="Schleper C."/>
            <person name="Guy L."/>
            <person name="Ettema T.J."/>
        </authorList>
    </citation>
    <scope>NUCLEOTIDE SEQUENCE</scope>
</reference>